<evidence type="ECO:0000313" key="1">
    <source>
        <dbReference type="EMBL" id="OHE92676.1"/>
    </source>
</evidence>
<dbReference type="EMBL" id="MJBS01000140">
    <property type="protein sequence ID" value="OHE92676.1"/>
    <property type="molecule type" value="Genomic_DNA"/>
</dbReference>
<proteinExistence type="predicted"/>
<dbReference type="STRING" id="1209926.A0A1G4AUA9"/>
<accession>A0A1G4AUA9</accession>
<keyword evidence="2" id="KW-1185">Reference proteome</keyword>
<evidence type="ECO:0000313" key="2">
    <source>
        <dbReference type="Proteomes" id="UP000176998"/>
    </source>
</evidence>
<dbReference type="OrthoDB" id="10256524at2759"/>
<comment type="caution">
    <text evidence="1">The sequence shown here is derived from an EMBL/GenBank/DDBJ whole genome shotgun (WGS) entry which is preliminary data.</text>
</comment>
<dbReference type="GeneID" id="34565142"/>
<protein>
    <submittedName>
        <fullName evidence="1">Uncharacterized protein</fullName>
    </submittedName>
</protein>
<organism evidence="1 2">
    <name type="scientific">Colletotrichum orchidophilum</name>
    <dbReference type="NCBI Taxonomy" id="1209926"/>
    <lineage>
        <taxon>Eukaryota</taxon>
        <taxon>Fungi</taxon>
        <taxon>Dikarya</taxon>
        <taxon>Ascomycota</taxon>
        <taxon>Pezizomycotina</taxon>
        <taxon>Sordariomycetes</taxon>
        <taxon>Hypocreomycetidae</taxon>
        <taxon>Glomerellales</taxon>
        <taxon>Glomerellaceae</taxon>
        <taxon>Colletotrichum</taxon>
    </lineage>
</organism>
<dbReference type="Proteomes" id="UP000176998">
    <property type="component" value="Unassembled WGS sequence"/>
</dbReference>
<gene>
    <name evidence="1" type="ORF">CORC01_12010</name>
</gene>
<sequence>MNTKGQDSELVLNSLADCYVLVEQKLPSLSPGDIATHLQSSATFLKQYNGIGILTTIAQQGSGLFNVLRAITSETDFSATELNLRDSAGPIEHVFTNENLSSASKTYKLGHRPAEDVNGLPNGNSGDMKICVPALPFISSSAAGVRNNDKIVFTFPAKQVTEKQTKTPDNDPVLTILIDQPSTYVGFVAIPAHFASNAAYNFAPSIFGSIPCIQPNTTSFFTVTTPPLDLNSFDNVAGLKIYGLVGLLWGGDVSHGNVATNFRGYGVYSTERTWGVVELANGTIYQLPNTDYRILFRALTRGGNLNSSSDYDSWLSPIIGVNITNPGHSKPWPT</sequence>
<name>A0A1G4AUA9_9PEZI</name>
<dbReference type="AlphaFoldDB" id="A0A1G4AUA9"/>
<dbReference type="RefSeq" id="XP_022469844.1">
    <property type="nucleotide sequence ID" value="XM_022623632.1"/>
</dbReference>
<reference evidence="1 2" key="1">
    <citation type="submission" date="2016-09" db="EMBL/GenBank/DDBJ databases">
        <authorList>
            <person name="Capua I."/>
            <person name="De Benedictis P."/>
            <person name="Joannis T."/>
            <person name="Lombin L.H."/>
            <person name="Cattoli G."/>
        </authorList>
    </citation>
    <scope>NUCLEOTIDE SEQUENCE [LARGE SCALE GENOMIC DNA]</scope>
    <source>
        <strain evidence="1 2">IMI 309357</strain>
    </source>
</reference>